<dbReference type="PROSITE" id="PS50948">
    <property type="entry name" value="PAN"/>
    <property type="match status" value="1"/>
</dbReference>
<name>A0AAU9WMH5_9CNID</name>
<dbReference type="AlphaFoldDB" id="A0AAU9WMH5"/>
<evidence type="ECO:0008006" key="12">
    <source>
        <dbReference type="Google" id="ProtNLM"/>
    </source>
</evidence>
<evidence type="ECO:0000256" key="3">
    <source>
        <dbReference type="ARBA" id="ARBA00022837"/>
    </source>
</evidence>
<keyword evidence="3" id="KW-0106">Calcium</keyword>
<feature type="signal peptide" evidence="7">
    <location>
        <begin position="1"/>
        <end position="27"/>
    </location>
</feature>
<evidence type="ECO:0000256" key="4">
    <source>
        <dbReference type="ARBA" id="ARBA00023157"/>
    </source>
</evidence>
<reference evidence="10 11" key="1">
    <citation type="submission" date="2022-05" db="EMBL/GenBank/DDBJ databases">
        <authorList>
            <consortium name="Genoscope - CEA"/>
            <person name="William W."/>
        </authorList>
    </citation>
    <scope>NUCLEOTIDE SEQUENCE [LARGE SCALE GENOMIC DNA]</scope>
</reference>
<evidence type="ECO:0000256" key="7">
    <source>
        <dbReference type="SAM" id="SignalP"/>
    </source>
</evidence>
<evidence type="ECO:0000256" key="2">
    <source>
        <dbReference type="ARBA" id="ARBA00022723"/>
    </source>
</evidence>
<organism evidence="10 11">
    <name type="scientific">Pocillopora meandrina</name>
    <dbReference type="NCBI Taxonomy" id="46732"/>
    <lineage>
        <taxon>Eukaryota</taxon>
        <taxon>Metazoa</taxon>
        <taxon>Cnidaria</taxon>
        <taxon>Anthozoa</taxon>
        <taxon>Hexacorallia</taxon>
        <taxon>Scleractinia</taxon>
        <taxon>Astrocoeniina</taxon>
        <taxon>Pocilloporidae</taxon>
        <taxon>Pocillopora</taxon>
    </lineage>
</organism>
<gene>
    <name evidence="10" type="ORF">PMEA_00007436</name>
</gene>
<feature type="chain" id="PRO_5043673002" description="Apple domain-containing protein" evidence="7">
    <location>
        <begin position="28"/>
        <end position="330"/>
    </location>
</feature>
<evidence type="ECO:0000256" key="6">
    <source>
        <dbReference type="PROSITE-ProRule" id="PRU01172"/>
    </source>
</evidence>
<dbReference type="SUPFAM" id="SSF49899">
    <property type="entry name" value="Concanavalin A-like lectins/glucanases"/>
    <property type="match status" value="1"/>
</dbReference>
<keyword evidence="4" id="KW-1015">Disulfide bond</keyword>
<evidence type="ECO:0000313" key="11">
    <source>
        <dbReference type="Proteomes" id="UP001159428"/>
    </source>
</evidence>
<dbReference type="InterPro" id="IPR051360">
    <property type="entry name" value="Neuronal_Pentraxin_Related"/>
</dbReference>
<dbReference type="GO" id="GO:0046872">
    <property type="term" value="F:metal ion binding"/>
    <property type="evidence" value="ECO:0007669"/>
    <property type="project" value="UniProtKB-KW"/>
</dbReference>
<evidence type="ECO:0000313" key="10">
    <source>
        <dbReference type="EMBL" id="CAH3118670.1"/>
    </source>
</evidence>
<comment type="caution">
    <text evidence="6">Lacks conserved residue(s) required for the propagation of feature annotation.</text>
</comment>
<dbReference type="InterPro" id="IPR001759">
    <property type="entry name" value="PTX_dom"/>
</dbReference>
<comment type="caution">
    <text evidence="10">The sequence shown here is derived from an EMBL/GenBank/DDBJ whole genome shotgun (WGS) entry which is preliminary data.</text>
</comment>
<dbReference type="EMBL" id="CALNXJ010000016">
    <property type="protein sequence ID" value="CAH3118670.1"/>
    <property type="molecule type" value="Genomic_DNA"/>
</dbReference>
<evidence type="ECO:0000259" key="8">
    <source>
        <dbReference type="PROSITE" id="PS50948"/>
    </source>
</evidence>
<proteinExistence type="predicted"/>
<dbReference type="PANTHER" id="PTHR19277">
    <property type="entry name" value="PENTRAXIN"/>
    <property type="match status" value="1"/>
</dbReference>
<evidence type="ECO:0000256" key="5">
    <source>
        <dbReference type="ARBA" id="ARBA00023180"/>
    </source>
</evidence>
<keyword evidence="11" id="KW-1185">Reference proteome</keyword>
<accession>A0AAU9WMH5</accession>
<dbReference type="PANTHER" id="PTHR19277:SF125">
    <property type="entry name" value="B6"/>
    <property type="match status" value="1"/>
</dbReference>
<protein>
    <recommendedName>
        <fullName evidence="12">Apple domain-containing protein</fullName>
    </recommendedName>
</protein>
<feature type="domain" description="Apple" evidence="8">
    <location>
        <begin position="241"/>
        <end position="329"/>
    </location>
</feature>
<dbReference type="Proteomes" id="UP001159428">
    <property type="component" value="Unassembled WGS sequence"/>
</dbReference>
<comment type="cofactor">
    <cofactor evidence="1">
        <name>Ca(2+)</name>
        <dbReference type="ChEBI" id="CHEBI:29108"/>
    </cofactor>
</comment>
<dbReference type="Pfam" id="PF13385">
    <property type="entry name" value="Laminin_G_3"/>
    <property type="match status" value="1"/>
</dbReference>
<feature type="domain" description="Pentraxin (PTX)" evidence="9">
    <location>
        <begin position="33"/>
        <end position="241"/>
    </location>
</feature>
<keyword evidence="5" id="KW-0325">Glycoprotein</keyword>
<evidence type="ECO:0000256" key="1">
    <source>
        <dbReference type="ARBA" id="ARBA00001913"/>
    </source>
</evidence>
<sequence>MNGHMASVLFTMYLMIGLNYQLHQVTALSSRSESFDLHFPQHLDGYAIAELSPLADMVSFTVCFWIKLLPHPGSLAPTTTLLSYSTTDYVKAFQLETTGLTINVYMDDQIQLYLRQPHGNLYDNSWHHVSIIWNEKLRTIGFYFEGTHIRTVKPFRSDEGLKGGGTLVLGALRKASGEFVERLNGSMSNLRIWSRELTAEEIKKVYDSCDFIRGNVFNWCENVVAPMLRKGVKIVSPSTACSSSLSRQSIFTRRENFKLLGHVITQKSVRDEFTCGLHCLRSCSCQSFNLFKQGEDHYLCELNSAKDKHHQADLIFTPDKDVTYHTMLYD</sequence>
<keyword evidence="2" id="KW-0479">Metal-binding</keyword>
<dbReference type="PROSITE" id="PS51828">
    <property type="entry name" value="PTX_2"/>
    <property type="match status" value="1"/>
</dbReference>
<dbReference type="SMART" id="SM00159">
    <property type="entry name" value="PTX"/>
    <property type="match status" value="1"/>
</dbReference>
<dbReference type="InterPro" id="IPR013320">
    <property type="entry name" value="ConA-like_dom_sf"/>
</dbReference>
<dbReference type="InterPro" id="IPR003609">
    <property type="entry name" value="Pan_app"/>
</dbReference>
<dbReference type="Gene3D" id="2.60.120.200">
    <property type="match status" value="1"/>
</dbReference>
<evidence type="ECO:0000259" key="9">
    <source>
        <dbReference type="PROSITE" id="PS51828"/>
    </source>
</evidence>
<keyword evidence="7" id="KW-0732">Signal</keyword>